<sequence>MMIASQQLDIKRESLRRIVHAELNLNPCDIQMHQPLNDVAKHNRSQFAFNMNERLTHSQIEIDKKNLDEAHFYIEGYVNEQNRRIWCSELPYITMTKSLLLIKVTVCCGYVKSA</sequence>
<gene>
    <name evidence="1" type="ORF">RF11_09268</name>
</gene>
<comment type="caution">
    <text evidence="1">The sequence shown here is derived from an EMBL/GenBank/DDBJ whole genome shotgun (WGS) entry which is preliminary data.</text>
</comment>
<evidence type="ECO:0000313" key="2">
    <source>
        <dbReference type="Proteomes" id="UP000031668"/>
    </source>
</evidence>
<proteinExistence type="predicted"/>
<dbReference type="OMA" id="RIWCSEL"/>
<keyword evidence="2" id="KW-1185">Reference proteome</keyword>
<dbReference type="AlphaFoldDB" id="A0A0C2J6R2"/>
<accession>A0A0C2J6R2</accession>
<dbReference type="OrthoDB" id="7987210at2759"/>
<protein>
    <submittedName>
        <fullName evidence="1">Uncharacterized protein</fullName>
    </submittedName>
</protein>
<organism evidence="1 2">
    <name type="scientific">Thelohanellus kitauei</name>
    <name type="common">Myxosporean</name>
    <dbReference type="NCBI Taxonomy" id="669202"/>
    <lineage>
        <taxon>Eukaryota</taxon>
        <taxon>Metazoa</taxon>
        <taxon>Cnidaria</taxon>
        <taxon>Myxozoa</taxon>
        <taxon>Myxosporea</taxon>
        <taxon>Bivalvulida</taxon>
        <taxon>Platysporina</taxon>
        <taxon>Myxobolidae</taxon>
        <taxon>Thelohanellus</taxon>
    </lineage>
</organism>
<reference evidence="1 2" key="1">
    <citation type="journal article" date="2014" name="Genome Biol. Evol.">
        <title>The genome of the myxosporean Thelohanellus kitauei shows adaptations to nutrient acquisition within its fish host.</title>
        <authorList>
            <person name="Yang Y."/>
            <person name="Xiong J."/>
            <person name="Zhou Z."/>
            <person name="Huo F."/>
            <person name="Miao W."/>
            <person name="Ran C."/>
            <person name="Liu Y."/>
            <person name="Zhang J."/>
            <person name="Feng J."/>
            <person name="Wang M."/>
            <person name="Wang M."/>
            <person name="Wang L."/>
            <person name="Yao B."/>
        </authorList>
    </citation>
    <scope>NUCLEOTIDE SEQUENCE [LARGE SCALE GENOMIC DNA]</scope>
    <source>
        <strain evidence="1">Wuqing</strain>
    </source>
</reference>
<evidence type="ECO:0000313" key="1">
    <source>
        <dbReference type="EMBL" id="KII64858.1"/>
    </source>
</evidence>
<name>A0A0C2J6R2_THEKT</name>
<dbReference type="EMBL" id="JWZT01004076">
    <property type="protein sequence ID" value="KII64858.1"/>
    <property type="molecule type" value="Genomic_DNA"/>
</dbReference>
<dbReference type="Proteomes" id="UP000031668">
    <property type="component" value="Unassembled WGS sequence"/>
</dbReference>